<organism evidence="3 4">
    <name type="scientific">Janthinobacterium fluminis</name>
    <dbReference type="NCBI Taxonomy" id="2987524"/>
    <lineage>
        <taxon>Bacteria</taxon>
        <taxon>Pseudomonadati</taxon>
        <taxon>Pseudomonadota</taxon>
        <taxon>Betaproteobacteria</taxon>
        <taxon>Burkholderiales</taxon>
        <taxon>Oxalobacteraceae</taxon>
        <taxon>Janthinobacterium</taxon>
    </lineage>
</organism>
<evidence type="ECO:0000313" key="3">
    <source>
        <dbReference type="EMBL" id="MDC8757434.1"/>
    </source>
</evidence>
<feature type="signal peptide" evidence="1">
    <location>
        <begin position="1"/>
        <end position="22"/>
    </location>
</feature>
<dbReference type="RefSeq" id="WP_273670109.1">
    <property type="nucleotide sequence ID" value="NZ_JAQQXR010000002.1"/>
</dbReference>
<proteinExistence type="predicted"/>
<dbReference type="Proteomes" id="UP001221208">
    <property type="component" value="Unassembled WGS sequence"/>
</dbReference>
<dbReference type="InterPro" id="IPR013424">
    <property type="entry name" value="Ice-binding_C"/>
</dbReference>
<keyword evidence="1" id="KW-0732">Signal</keyword>
<dbReference type="Pfam" id="PF07589">
    <property type="entry name" value="PEP-CTERM"/>
    <property type="match status" value="1"/>
</dbReference>
<dbReference type="EMBL" id="JAQQXR010000002">
    <property type="protein sequence ID" value="MDC8757434.1"/>
    <property type="molecule type" value="Genomic_DNA"/>
</dbReference>
<evidence type="ECO:0000259" key="2">
    <source>
        <dbReference type="Pfam" id="PF07589"/>
    </source>
</evidence>
<gene>
    <name evidence="3" type="ORF">OIK44_07525</name>
</gene>
<comment type="caution">
    <text evidence="3">The sequence shown here is derived from an EMBL/GenBank/DDBJ whole genome shotgun (WGS) entry which is preliminary data.</text>
</comment>
<reference evidence="3 4" key="1">
    <citation type="submission" date="2022-10" db="EMBL/GenBank/DDBJ databases">
        <title>Janthinobacterium sp. hw3 Genome sequencing.</title>
        <authorList>
            <person name="Park S."/>
        </authorList>
    </citation>
    <scope>NUCLEOTIDE SEQUENCE [LARGE SCALE GENOMIC DNA]</scope>
    <source>
        <strain evidence="4">hw3</strain>
    </source>
</reference>
<evidence type="ECO:0000256" key="1">
    <source>
        <dbReference type="SAM" id="SignalP"/>
    </source>
</evidence>
<feature type="chain" id="PRO_5045841149" evidence="1">
    <location>
        <begin position="23"/>
        <end position="104"/>
    </location>
</feature>
<protein>
    <submittedName>
        <fullName evidence="3">PEP-CTERM sorting domain-containing protein</fullName>
    </submittedName>
</protein>
<keyword evidence="4" id="KW-1185">Reference proteome</keyword>
<evidence type="ECO:0000313" key="4">
    <source>
        <dbReference type="Proteomes" id="UP001221208"/>
    </source>
</evidence>
<accession>A0ABT5JXG0</accession>
<dbReference type="NCBIfam" id="TIGR02595">
    <property type="entry name" value="PEP_CTERM"/>
    <property type="match status" value="1"/>
</dbReference>
<sequence length="104" mass="10697">MLNKTWAALFLAASLQMGGAHCAEGTTIRGAAPAATQSDVASASAAGYLGALDDADLLPTTLSPAPQLNSAVPEPNPYALLLVGLVMLGFTSRRARNEIFSRNP</sequence>
<name>A0ABT5JXG0_9BURK</name>
<feature type="domain" description="Ice-binding protein C-terminal" evidence="2">
    <location>
        <begin position="71"/>
        <end position="94"/>
    </location>
</feature>